<comment type="similarity">
    <text evidence="1">Belongs to the SMC family. SMC5 subfamily.</text>
</comment>
<evidence type="ECO:0000256" key="4">
    <source>
        <dbReference type="SAM" id="Coils"/>
    </source>
</evidence>
<accession>A0ABP9XZZ5</accession>
<proteinExistence type="inferred from homology"/>
<dbReference type="Pfam" id="PF13476">
    <property type="entry name" value="AAA_23"/>
    <property type="match status" value="1"/>
</dbReference>
<feature type="region of interest" description="Disordered" evidence="5">
    <location>
        <begin position="1"/>
        <end position="39"/>
    </location>
</feature>
<feature type="coiled-coil region" evidence="4">
    <location>
        <begin position="212"/>
        <end position="306"/>
    </location>
</feature>
<dbReference type="Gene3D" id="1.10.287.1490">
    <property type="match status" value="1"/>
</dbReference>
<evidence type="ECO:0000259" key="6">
    <source>
        <dbReference type="Pfam" id="PF13476"/>
    </source>
</evidence>
<dbReference type="PANTHER" id="PTHR45916">
    <property type="entry name" value="STRUCTURAL MAINTENANCE OF CHROMOSOMES PROTEIN 5"/>
    <property type="match status" value="1"/>
</dbReference>
<evidence type="ECO:0000256" key="3">
    <source>
        <dbReference type="ARBA" id="ARBA00023054"/>
    </source>
</evidence>
<feature type="compositionally biased region" description="Basic and acidic residues" evidence="5">
    <location>
        <begin position="1"/>
        <end position="13"/>
    </location>
</feature>
<dbReference type="EMBL" id="BAABUJ010000015">
    <property type="protein sequence ID" value="GAA5800323.1"/>
    <property type="molecule type" value="Genomic_DNA"/>
</dbReference>
<feature type="compositionally biased region" description="Acidic residues" evidence="5">
    <location>
        <begin position="29"/>
        <end position="39"/>
    </location>
</feature>
<dbReference type="Gene3D" id="3.40.50.300">
    <property type="entry name" value="P-loop containing nucleotide triphosphate hydrolases"/>
    <property type="match status" value="2"/>
</dbReference>
<evidence type="ECO:0000256" key="1">
    <source>
        <dbReference type="ARBA" id="ARBA00010171"/>
    </source>
</evidence>
<evidence type="ECO:0000256" key="2">
    <source>
        <dbReference type="ARBA" id="ARBA00018687"/>
    </source>
</evidence>
<feature type="coiled-coil region" evidence="4">
    <location>
        <begin position="681"/>
        <end position="767"/>
    </location>
</feature>
<reference evidence="7 8" key="1">
    <citation type="submission" date="2024-04" db="EMBL/GenBank/DDBJ databases">
        <title>genome sequences of Mucor flavus KT1a and Helicostylum pulchrum KT1b strains isolation_sourced from the surface of a dry-aged beef.</title>
        <authorList>
            <person name="Toyotome T."/>
            <person name="Hosono M."/>
            <person name="Torimaru M."/>
            <person name="Fukuda K."/>
            <person name="Mikami N."/>
        </authorList>
    </citation>
    <scope>NUCLEOTIDE SEQUENCE [LARGE SCALE GENOMIC DNA]</scope>
    <source>
        <strain evidence="7 8">KT1b</strain>
    </source>
</reference>
<protein>
    <recommendedName>
        <fullName evidence="2">Structural maintenance of chromosomes protein 5</fullName>
    </recommendedName>
</protein>
<evidence type="ECO:0000313" key="8">
    <source>
        <dbReference type="Proteomes" id="UP001476247"/>
    </source>
</evidence>
<organism evidence="7 8">
    <name type="scientific">Helicostylum pulchrum</name>
    <dbReference type="NCBI Taxonomy" id="562976"/>
    <lineage>
        <taxon>Eukaryota</taxon>
        <taxon>Fungi</taxon>
        <taxon>Fungi incertae sedis</taxon>
        <taxon>Mucoromycota</taxon>
        <taxon>Mucoromycotina</taxon>
        <taxon>Mucoromycetes</taxon>
        <taxon>Mucorales</taxon>
        <taxon>Mucorineae</taxon>
        <taxon>Mucoraceae</taxon>
        <taxon>Helicostylum</taxon>
    </lineage>
</organism>
<sequence>MSRERNTDDDKPEYSQSSSKRSRTVNYVVEEEGEEEEEEEEITLLTGDDGFVQGSIVKITLTNFVTYDYCEIMPGPQMNMIIGPNGTGKSTIVCAIALGLGGSPALLGRAKNITEFVKTGADEAVISIELKMVETRNVIIQRTFKKADNTNTWRKNGRTTSLKEVLTTVRDLNIQVDNLCQFLPQDRVSEFAELSPSQLLERTQAAAGESDLHDMQKKLMEWREKEKDLEKAQHSDLDHLRTLQTRNADSERDVIRMQQRTDILNNISLLEAQIPLIKYSEAKATVDEIKNKVNHEKDLVQKVKAELAPTQSLIKECENDARKLVKKFTEENFKFKEQDRHVKSISSQIQADRERVKATKASIASTKEMIPIEQRKIENIKAQIQKLEDAVRDPPSTDYSQFEDAITEVNKQISDLHDEGLTMNQRLRETNSQKHGLENKLRDKKKELQEMDNARYIRLNKLRSRFPDVITAYEFCKNNPDKFIGRIHGPVALVVNVKDVRYASMIEQILGGSGSSHLRYFICENAQDYRTFTRLIIDEKRLKVNVTWPDVGDEVLRTPTSEAELQARLRMDHYAINLLEGDPHVIRYLAKESKLNLIPLALKHSREEEIVNSGLFQKFCVGTTYYNVKVSDYGRRSKQTSTTPLRNAEFFGDSVDREAKAALTEEYRNLEASLQQSDVVIREHSMEYERVKRKIEECKHKKEDLVAQKRDVQREAQDYTKKLHALKRTKIDLEESKKRPEAMLEKIKQLEEKIQETIADEEKLVQDYVTALKKFVELYENRNVYDLQKIYATEKYTTINNYCKEQVKVLQEAENKLINEKRQLQLAQRQAQNYMQECEHAGNNLSEELHVQFQEILRTWRAEGTAETLESLEQRIATDKDRVAAIRYANPNAMKSYEDRKLLIQSLEQKIEKNKTDILDCKHEIAELRGVWEPRVEHLIARISEKFSEAFARIDLNGEVQIDKHEDFDKWGINILVKFRKNEELQLLTGQRQSGGERSVTTVLYLMSLQNLAKSPFRVVDEINQGMDPRNERMIHEQIVLGASKPGTSQYFLITPKLLPNLFYNERMRVLCIYNSEWLPAKIKPLAHYLEHAQTNEMVYL</sequence>
<keyword evidence="8" id="KW-1185">Reference proteome</keyword>
<feature type="coiled-coil region" evidence="4">
    <location>
        <begin position="370"/>
        <end position="454"/>
    </location>
</feature>
<comment type="caution">
    <text evidence="7">The sequence shown here is derived from an EMBL/GenBank/DDBJ whole genome shotgun (WGS) entry which is preliminary data.</text>
</comment>
<keyword evidence="3 4" id="KW-0175">Coiled coil</keyword>
<dbReference type="Proteomes" id="UP001476247">
    <property type="component" value="Unassembled WGS sequence"/>
</dbReference>
<evidence type="ECO:0000256" key="5">
    <source>
        <dbReference type="SAM" id="MobiDB-lite"/>
    </source>
</evidence>
<evidence type="ECO:0000313" key="7">
    <source>
        <dbReference type="EMBL" id="GAA5800323.1"/>
    </source>
</evidence>
<feature type="domain" description="Rad50/SbcC-type AAA" evidence="6">
    <location>
        <begin position="58"/>
        <end position="243"/>
    </location>
</feature>
<dbReference type="PANTHER" id="PTHR45916:SF1">
    <property type="entry name" value="STRUCTURAL MAINTENANCE OF CHROMOSOMES PROTEIN 5"/>
    <property type="match status" value="1"/>
</dbReference>
<dbReference type="InterPro" id="IPR027417">
    <property type="entry name" value="P-loop_NTPase"/>
</dbReference>
<name>A0ABP9XZZ5_9FUNG</name>
<gene>
    <name evidence="7" type="ORF">HPULCUR_005750</name>
</gene>
<dbReference type="SUPFAM" id="SSF52540">
    <property type="entry name" value="P-loop containing nucleoside triphosphate hydrolases"/>
    <property type="match status" value="1"/>
</dbReference>
<feature type="coiled-coil region" evidence="4">
    <location>
        <begin position="803"/>
        <end position="844"/>
    </location>
</feature>
<dbReference type="InterPro" id="IPR038729">
    <property type="entry name" value="Rad50/SbcC_AAA"/>
</dbReference>